<accession>A0A1G9ALJ9</accession>
<evidence type="ECO:0000313" key="3">
    <source>
        <dbReference type="Proteomes" id="UP000198510"/>
    </source>
</evidence>
<evidence type="ECO:0000256" key="1">
    <source>
        <dbReference type="SAM" id="Phobius"/>
    </source>
</evidence>
<dbReference type="Proteomes" id="UP000198510">
    <property type="component" value="Unassembled WGS sequence"/>
</dbReference>
<organism evidence="2 3">
    <name type="scientific">Catalinimonas alkaloidigena</name>
    <dbReference type="NCBI Taxonomy" id="1075417"/>
    <lineage>
        <taxon>Bacteria</taxon>
        <taxon>Pseudomonadati</taxon>
        <taxon>Bacteroidota</taxon>
        <taxon>Cytophagia</taxon>
        <taxon>Cytophagales</taxon>
        <taxon>Catalimonadaceae</taxon>
        <taxon>Catalinimonas</taxon>
    </lineage>
</organism>
<gene>
    <name evidence="2" type="ORF">SAMN05421823_102323</name>
</gene>
<dbReference type="AlphaFoldDB" id="A0A1G9ALJ9"/>
<feature type="transmembrane region" description="Helical" evidence="1">
    <location>
        <begin position="239"/>
        <end position="259"/>
    </location>
</feature>
<name>A0A1G9ALJ9_9BACT</name>
<reference evidence="2 3" key="1">
    <citation type="submission" date="2016-10" db="EMBL/GenBank/DDBJ databases">
        <authorList>
            <person name="de Groot N.N."/>
        </authorList>
    </citation>
    <scope>NUCLEOTIDE SEQUENCE [LARGE SCALE GENOMIC DNA]</scope>
    <source>
        <strain evidence="2 3">DSM 25186</strain>
    </source>
</reference>
<keyword evidence="1" id="KW-0472">Membrane</keyword>
<keyword evidence="1" id="KW-1133">Transmembrane helix</keyword>
<keyword evidence="1" id="KW-0812">Transmembrane</keyword>
<dbReference type="EMBL" id="FNFO01000002">
    <property type="protein sequence ID" value="SDK27470.1"/>
    <property type="molecule type" value="Genomic_DNA"/>
</dbReference>
<evidence type="ECO:0000313" key="2">
    <source>
        <dbReference type="EMBL" id="SDK27470.1"/>
    </source>
</evidence>
<proteinExistence type="predicted"/>
<keyword evidence="3" id="KW-1185">Reference proteome</keyword>
<sequence>MLQIHSLSVTTSNKVNMNKTHINKFYSNSFVLDKSKAVRINDIIETNFKKAGIDSIKTEFKLILSNEKELTFDKFSNIFQIDNGRKNKAEKLKLNWSGNDNEVLVYFSDKPAVRVDVTGTDLDWTNELFAEIDEQIERTKVFSLIHKIKSDNFFKLISLLMISFVFPLMLVVTKNDTKEKLNITATDRSALTEIAKNTKTVEEKINFLFETQLKILDINIKNETPDAFLDNLSTYFLDWRTYMIIIPIIAILGILWYLLTQCYPVAVFDWGDMAEEYRKIVERRKLLWNIVIGSIVIGILTNFFVFSITSFNSGN</sequence>
<feature type="transmembrane region" description="Helical" evidence="1">
    <location>
        <begin position="286"/>
        <end position="308"/>
    </location>
</feature>
<feature type="transmembrane region" description="Helical" evidence="1">
    <location>
        <begin position="153"/>
        <end position="172"/>
    </location>
</feature>
<protein>
    <submittedName>
        <fullName evidence="2">Uncharacterized protein</fullName>
    </submittedName>
</protein>